<protein>
    <submittedName>
        <fullName evidence="1">11766_t:CDS:1</fullName>
    </submittedName>
</protein>
<dbReference type="Proteomes" id="UP000789739">
    <property type="component" value="Unassembled WGS sequence"/>
</dbReference>
<gene>
    <name evidence="1" type="ORF">PBRASI_LOCUS6639</name>
</gene>
<comment type="caution">
    <text evidence="1">The sequence shown here is derived from an EMBL/GenBank/DDBJ whole genome shotgun (WGS) entry which is preliminary data.</text>
</comment>
<proteinExistence type="predicted"/>
<dbReference type="EMBL" id="CAJVPI010000907">
    <property type="protein sequence ID" value="CAG8581437.1"/>
    <property type="molecule type" value="Genomic_DNA"/>
</dbReference>
<keyword evidence="2" id="KW-1185">Reference proteome</keyword>
<name>A0A9N9BYE0_9GLOM</name>
<accession>A0A9N9BYE0</accession>
<evidence type="ECO:0000313" key="2">
    <source>
        <dbReference type="Proteomes" id="UP000789739"/>
    </source>
</evidence>
<reference evidence="1" key="1">
    <citation type="submission" date="2021-06" db="EMBL/GenBank/DDBJ databases">
        <authorList>
            <person name="Kallberg Y."/>
            <person name="Tangrot J."/>
            <person name="Rosling A."/>
        </authorList>
    </citation>
    <scope>NUCLEOTIDE SEQUENCE</scope>
    <source>
        <strain evidence="1">BR232B</strain>
    </source>
</reference>
<organism evidence="1 2">
    <name type="scientific">Paraglomus brasilianum</name>
    <dbReference type="NCBI Taxonomy" id="144538"/>
    <lineage>
        <taxon>Eukaryota</taxon>
        <taxon>Fungi</taxon>
        <taxon>Fungi incertae sedis</taxon>
        <taxon>Mucoromycota</taxon>
        <taxon>Glomeromycotina</taxon>
        <taxon>Glomeromycetes</taxon>
        <taxon>Paraglomerales</taxon>
        <taxon>Paraglomeraceae</taxon>
        <taxon>Paraglomus</taxon>
    </lineage>
</organism>
<sequence length="60" mass="7242">MKPYYAEEAYTKNRLREKEKELKRWKDKWEEQVLMLQKALIAFPAQTVSFVGMGNFNSDR</sequence>
<dbReference type="AlphaFoldDB" id="A0A9N9BYE0"/>
<evidence type="ECO:0000313" key="1">
    <source>
        <dbReference type="EMBL" id="CAG8581437.1"/>
    </source>
</evidence>